<dbReference type="EMBL" id="FOIW01000001">
    <property type="protein sequence ID" value="SEV85885.1"/>
    <property type="molecule type" value="Genomic_DNA"/>
</dbReference>
<dbReference type="Pfam" id="PF25952">
    <property type="entry name" value="DUF7990"/>
    <property type="match status" value="1"/>
</dbReference>
<evidence type="ECO:0000313" key="3">
    <source>
        <dbReference type="Proteomes" id="UP000182125"/>
    </source>
</evidence>
<feature type="transmembrane region" description="Helical" evidence="1">
    <location>
        <begin position="38"/>
        <end position="59"/>
    </location>
</feature>
<proteinExistence type="predicted"/>
<dbReference type="InterPro" id="IPR058303">
    <property type="entry name" value="DUF7990"/>
</dbReference>
<organism evidence="2 3">
    <name type="scientific">Thermococcus thioreducens</name>
    <dbReference type="NCBI Taxonomy" id="277988"/>
    <lineage>
        <taxon>Archaea</taxon>
        <taxon>Methanobacteriati</taxon>
        <taxon>Methanobacteriota</taxon>
        <taxon>Thermococci</taxon>
        <taxon>Thermococcales</taxon>
        <taxon>Thermococcaceae</taxon>
        <taxon>Thermococcus</taxon>
    </lineage>
</organism>
<protein>
    <submittedName>
        <fullName evidence="2">Uncharacterized protein</fullName>
    </submittedName>
</protein>
<keyword evidence="1" id="KW-0812">Transmembrane</keyword>
<evidence type="ECO:0000313" key="2">
    <source>
        <dbReference type="EMBL" id="SEV85885.1"/>
    </source>
</evidence>
<keyword evidence="1" id="KW-0472">Membrane</keyword>
<reference evidence="2 3" key="1">
    <citation type="submission" date="2016-10" db="EMBL/GenBank/DDBJ databases">
        <authorList>
            <person name="de Groot N.N."/>
        </authorList>
    </citation>
    <scope>NUCLEOTIDE SEQUENCE [LARGE SCALE GENOMIC DNA]</scope>
    <source>
        <strain evidence="2 3">OGL-20</strain>
    </source>
</reference>
<dbReference type="AlphaFoldDB" id="A0A1I0MBL0"/>
<dbReference type="GeneID" id="33334263"/>
<keyword evidence="1" id="KW-1133">Transmembrane helix</keyword>
<gene>
    <name evidence="2" type="ORF">SAMN05216170_0444</name>
</gene>
<dbReference type="Proteomes" id="UP000182125">
    <property type="component" value="Unassembled WGS sequence"/>
</dbReference>
<sequence length="93" mass="10680">MVRKIIEDIRAFLKGFGGSFKEQSTEYIEFEERELENVFALILMGSFVGIPSPPTTLVVRLMPHMIKEMHVMQQRAINLDDIFGEIAGMFDID</sequence>
<evidence type="ECO:0000256" key="1">
    <source>
        <dbReference type="SAM" id="Phobius"/>
    </source>
</evidence>
<dbReference type="RefSeq" id="WP_198300086.1">
    <property type="nucleotide sequence ID" value="NZ_CP015105.1"/>
</dbReference>
<dbReference type="OrthoDB" id="84625at2157"/>
<accession>A0A1I0MBL0</accession>
<name>A0A1I0MBL0_9EURY</name>